<dbReference type="GO" id="GO:0004853">
    <property type="term" value="F:uroporphyrinogen decarboxylase activity"/>
    <property type="evidence" value="ECO:0007669"/>
    <property type="project" value="InterPro"/>
</dbReference>
<dbReference type="RefSeq" id="WP_187301450.1">
    <property type="nucleotide sequence ID" value="NZ_JACRYT010000001.1"/>
</dbReference>
<gene>
    <name evidence="2" type="ORF">H9L42_00180</name>
</gene>
<evidence type="ECO:0000313" key="3">
    <source>
        <dbReference type="Proteomes" id="UP000602647"/>
    </source>
</evidence>
<sequence>MVQIADYSCTYDNSVGIREAVTRELELTFPDAYKNWKTMRDIALALKKEDKAEFCELPFCHTVEGEAMGGIINYGDAKSGPRAKTYICQTPEEILALPQIDFTKGRIREVLKACEALSKMGETVVFEISGPFTVLNVLADASITLKWMRKQPEEMKAILEKLKGELLRYMQEAARAGAAIISYADSTGGVNILGPKQMAAVTELFTYPLLKEADKILPENVLIQLCPKTSFALIGTDLAKWKEIKVSDGELCYGQACGKLVGRARFTGQTCIKNIEYCIDSTVQTLELTAND</sequence>
<dbReference type="GO" id="GO:0008168">
    <property type="term" value="F:methyltransferase activity"/>
    <property type="evidence" value="ECO:0007669"/>
    <property type="project" value="UniProtKB-KW"/>
</dbReference>
<dbReference type="GO" id="GO:0032259">
    <property type="term" value="P:methylation"/>
    <property type="evidence" value="ECO:0007669"/>
    <property type="project" value="UniProtKB-KW"/>
</dbReference>
<proteinExistence type="predicted"/>
<dbReference type="PANTHER" id="PTHR47099">
    <property type="entry name" value="METHYLCOBAMIDE:COM METHYLTRANSFERASE MTBA"/>
    <property type="match status" value="1"/>
</dbReference>
<evidence type="ECO:0000313" key="2">
    <source>
        <dbReference type="EMBL" id="MBC6678247.1"/>
    </source>
</evidence>
<dbReference type="GO" id="GO:0006779">
    <property type="term" value="P:porphyrin-containing compound biosynthetic process"/>
    <property type="evidence" value="ECO:0007669"/>
    <property type="project" value="InterPro"/>
</dbReference>
<evidence type="ECO:0000259" key="1">
    <source>
        <dbReference type="Pfam" id="PF01208"/>
    </source>
</evidence>
<dbReference type="InterPro" id="IPR038071">
    <property type="entry name" value="UROD/MetE-like_sf"/>
</dbReference>
<dbReference type="Gene3D" id="3.20.20.210">
    <property type="match status" value="1"/>
</dbReference>
<keyword evidence="2" id="KW-0808">Transferase</keyword>
<feature type="domain" description="Uroporphyrinogen decarboxylase (URO-D)" evidence="1">
    <location>
        <begin position="22"/>
        <end position="199"/>
    </location>
</feature>
<organism evidence="2 3">
    <name type="scientific">Zhenpiania hominis</name>
    <dbReference type="NCBI Taxonomy" id="2763644"/>
    <lineage>
        <taxon>Bacteria</taxon>
        <taxon>Bacillati</taxon>
        <taxon>Bacillota</taxon>
        <taxon>Clostridia</taxon>
        <taxon>Peptostreptococcales</taxon>
        <taxon>Anaerovoracaceae</taxon>
        <taxon>Zhenpiania</taxon>
    </lineage>
</organism>
<dbReference type="InterPro" id="IPR000257">
    <property type="entry name" value="Uroporphyrinogen_deCOase"/>
</dbReference>
<reference evidence="2" key="1">
    <citation type="submission" date="2020-08" db="EMBL/GenBank/DDBJ databases">
        <title>Genome public.</title>
        <authorList>
            <person name="Liu C."/>
            <person name="Sun Q."/>
        </authorList>
    </citation>
    <scope>NUCLEOTIDE SEQUENCE</scope>
    <source>
        <strain evidence="2">BX12</strain>
    </source>
</reference>
<dbReference type="Pfam" id="PF01208">
    <property type="entry name" value="URO-D"/>
    <property type="match status" value="1"/>
</dbReference>
<protein>
    <submittedName>
        <fullName evidence="2">Methylcobamide--CoM methyltransferase</fullName>
    </submittedName>
</protein>
<dbReference type="AlphaFoldDB" id="A0A923NHM4"/>
<keyword evidence="3" id="KW-1185">Reference proteome</keyword>
<comment type="caution">
    <text evidence="2">The sequence shown here is derived from an EMBL/GenBank/DDBJ whole genome shotgun (WGS) entry which is preliminary data.</text>
</comment>
<dbReference type="EMBL" id="JACRYT010000001">
    <property type="protein sequence ID" value="MBC6678247.1"/>
    <property type="molecule type" value="Genomic_DNA"/>
</dbReference>
<dbReference type="Proteomes" id="UP000602647">
    <property type="component" value="Unassembled WGS sequence"/>
</dbReference>
<dbReference type="PANTHER" id="PTHR47099:SF1">
    <property type="entry name" value="METHYLCOBAMIDE:COM METHYLTRANSFERASE MTBA"/>
    <property type="match status" value="1"/>
</dbReference>
<dbReference type="SUPFAM" id="SSF51726">
    <property type="entry name" value="UROD/MetE-like"/>
    <property type="match status" value="1"/>
</dbReference>
<name>A0A923NHM4_9FIRM</name>
<dbReference type="InterPro" id="IPR052024">
    <property type="entry name" value="Methanogen_methyltrans"/>
</dbReference>
<accession>A0A923NHM4</accession>
<keyword evidence="2" id="KW-0489">Methyltransferase</keyword>